<dbReference type="InterPro" id="IPR036388">
    <property type="entry name" value="WH-like_DNA-bd_sf"/>
</dbReference>
<proteinExistence type="predicted"/>
<accession>A0A7J0D5I4</accession>
<dbReference type="Gene3D" id="1.10.10.10">
    <property type="entry name" value="Winged helix-like DNA-binding domain superfamily/Winged helix DNA-binding domain"/>
    <property type="match status" value="1"/>
</dbReference>
<organism evidence="1 2">
    <name type="scientific">Streptomyces microflavus</name>
    <name type="common">Streptomyces lipmanii</name>
    <dbReference type="NCBI Taxonomy" id="1919"/>
    <lineage>
        <taxon>Bacteria</taxon>
        <taxon>Bacillati</taxon>
        <taxon>Actinomycetota</taxon>
        <taxon>Actinomycetes</taxon>
        <taxon>Kitasatosporales</taxon>
        <taxon>Streptomycetaceae</taxon>
        <taxon>Streptomyces</taxon>
    </lineage>
</organism>
<sequence>MTGGIVEVTAGGLRSGLYLGDRPGPQPHRCDLAATFASRPPQHRPFSLRRGSLAAPAEGCTTSDLARRLNVTAAAARQHATVLRNTDLITSSRRGGAVLHTALGLALLRTGALTKP</sequence>
<dbReference type="EMBL" id="BLWD01000004">
    <property type="protein sequence ID" value="GFN10003.1"/>
    <property type="molecule type" value="Genomic_DNA"/>
</dbReference>
<protein>
    <recommendedName>
        <fullName evidence="3">ArsR family transcriptional regulator</fullName>
    </recommendedName>
</protein>
<evidence type="ECO:0000313" key="2">
    <source>
        <dbReference type="Proteomes" id="UP000498740"/>
    </source>
</evidence>
<dbReference type="SUPFAM" id="SSF46785">
    <property type="entry name" value="Winged helix' DNA-binding domain"/>
    <property type="match status" value="1"/>
</dbReference>
<evidence type="ECO:0000313" key="1">
    <source>
        <dbReference type="EMBL" id="GFN10003.1"/>
    </source>
</evidence>
<evidence type="ECO:0008006" key="3">
    <source>
        <dbReference type="Google" id="ProtNLM"/>
    </source>
</evidence>
<dbReference type="Proteomes" id="UP000498740">
    <property type="component" value="Unassembled WGS sequence"/>
</dbReference>
<reference evidence="1 2" key="1">
    <citation type="submission" date="2020-05" db="EMBL/GenBank/DDBJ databases">
        <title>Whole genome shotgun sequence of Streptomyces microflavus NBRC 13062.</title>
        <authorList>
            <person name="Komaki H."/>
            <person name="Tamura T."/>
        </authorList>
    </citation>
    <scope>NUCLEOTIDE SEQUENCE [LARGE SCALE GENOMIC DNA]</scope>
    <source>
        <strain evidence="1 2">NBRC 13062</strain>
    </source>
</reference>
<name>A0A7J0D5I4_STRMI</name>
<dbReference type="InterPro" id="IPR036390">
    <property type="entry name" value="WH_DNA-bd_sf"/>
</dbReference>
<comment type="caution">
    <text evidence="1">The sequence shown here is derived from an EMBL/GenBank/DDBJ whole genome shotgun (WGS) entry which is preliminary data.</text>
</comment>
<dbReference type="AlphaFoldDB" id="A0A7J0D5I4"/>
<gene>
    <name evidence="1" type="ORF">Smic_85590</name>
</gene>